<feature type="region of interest" description="Disordered" evidence="1">
    <location>
        <begin position="1"/>
        <end position="133"/>
    </location>
</feature>
<name>A0AAN6RZF3_9PEZI</name>
<protein>
    <submittedName>
        <fullName evidence="2">Uncharacterized protein</fullName>
    </submittedName>
</protein>
<proteinExistence type="predicted"/>
<evidence type="ECO:0000313" key="2">
    <source>
        <dbReference type="EMBL" id="KAK3934789.1"/>
    </source>
</evidence>
<organism evidence="2 3">
    <name type="scientific">Diplogelasinospora grovesii</name>
    <dbReference type="NCBI Taxonomy" id="303347"/>
    <lineage>
        <taxon>Eukaryota</taxon>
        <taxon>Fungi</taxon>
        <taxon>Dikarya</taxon>
        <taxon>Ascomycota</taxon>
        <taxon>Pezizomycotina</taxon>
        <taxon>Sordariomycetes</taxon>
        <taxon>Sordariomycetidae</taxon>
        <taxon>Sordariales</taxon>
        <taxon>Diplogelasinosporaceae</taxon>
        <taxon>Diplogelasinospora</taxon>
    </lineage>
</organism>
<dbReference type="Proteomes" id="UP001303473">
    <property type="component" value="Unassembled WGS sequence"/>
</dbReference>
<feature type="compositionally biased region" description="Polar residues" evidence="1">
    <location>
        <begin position="87"/>
        <end position="101"/>
    </location>
</feature>
<accession>A0AAN6RZF3</accession>
<dbReference type="AlphaFoldDB" id="A0AAN6RZF3"/>
<evidence type="ECO:0000313" key="3">
    <source>
        <dbReference type="Proteomes" id="UP001303473"/>
    </source>
</evidence>
<keyword evidence="3" id="KW-1185">Reference proteome</keyword>
<sequence length="133" mass="13733">MGNLCGKESSNDPFAQPGRRLDSAPPAATSSSVPASVSASAPVRPANTASVRVGGPGRTLGSAPEAASGDAEEARRKAAAAAEARMQQANKGTGKLSSQLAAQRKQRVHRTEASSTQLRQRKMDENAQVLSHD</sequence>
<comment type="caution">
    <text evidence="2">The sequence shown here is derived from an EMBL/GenBank/DDBJ whole genome shotgun (WGS) entry which is preliminary data.</text>
</comment>
<evidence type="ECO:0000256" key="1">
    <source>
        <dbReference type="SAM" id="MobiDB-lite"/>
    </source>
</evidence>
<feature type="compositionally biased region" description="Basic and acidic residues" evidence="1">
    <location>
        <begin position="121"/>
        <end position="133"/>
    </location>
</feature>
<dbReference type="EMBL" id="MU853961">
    <property type="protein sequence ID" value="KAK3934789.1"/>
    <property type="molecule type" value="Genomic_DNA"/>
</dbReference>
<gene>
    <name evidence="2" type="ORF">QBC46DRAFT_70050</name>
</gene>
<reference evidence="3" key="1">
    <citation type="journal article" date="2023" name="Mol. Phylogenet. Evol.">
        <title>Genome-scale phylogeny and comparative genomics of the fungal order Sordariales.</title>
        <authorList>
            <person name="Hensen N."/>
            <person name="Bonometti L."/>
            <person name="Westerberg I."/>
            <person name="Brannstrom I.O."/>
            <person name="Guillou S."/>
            <person name="Cros-Aarteil S."/>
            <person name="Calhoun S."/>
            <person name="Haridas S."/>
            <person name="Kuo A."/>
            <person name="Mondo S."/>
            <person name="Pangilinan J."/>
            <person name="Riley R."/>
            <person name="LaButti K."/>
            <person name="Andreopoulos B."/>
            <person name="Lipzen A."/>
            <person name="Chen C."/>
            <person name="Yan M."/>
            <person name="Daum C."/>
            <person name="Ng V."/>
            <person name="Clum A."/>
            <person name="Steindorff A."/>
            <person name="Ohm R.A."/>
            <person name="Martin F."/>
            <person name="Silar P."/>
            <person name="Natvig D.O."/>
            <person name="Lalanne C."/>
            <person name="Gautier V."/>
            <person name="Ament-Velasquez S.L."/>
            <person name="Kruys A."/>
            <person name="Hutchinson M.I."/>
            <person name="Powell A.J."/>
            <person name="Barry K."/>
            <person name="Miller A.N."/>
            <person name="Grigoriev I.V."/>
            <person name="Debuchy R."/>
            <person name="Gladieux P."/>
            <person name="Hiltunen Thoren M."/>
            <person name="Johannesson H."/>
        </authorList>
    </citation>
    <scope>NUCLEOTIDE SEQUENCE [LARGE SCALE GENOMIC DNA]</scope>
    <source>
        <strain evidence="3">CBS 340.73</strain>
    </source>
</reference>
<feature type="compositionally biased region" description="Low complexity" evidence="1">
    <location>
        <begin position="23"/>
        <end position="46"/>
    </location>
</feature>